<gene>
    <name evidence="1" type="ORF">EGYM00392_LOCUS32338</name>
</gene>
<evidence type="ECO:0000313" key="1">
    <source>
        <dbReference type="EMBL" id="CAD9021219.1"/>
    </source>
</evidence>
<dbReference type="EMBL" id="HBGA01086540">
    <property type="protein sequence ID" value="CAD9021219.1"/>
    <property type="molecule type" value="Transcribed_RNA"/>
</dbReference>
<sequence>MASASLHTPSVPGDYGALESSTVQAAPIKHPSAASGPTDLGLRFAWPSVPGTAVCLLAVAAAGAAAVARALWQLTGCHRSPAINLEYNMRASDPEVALLGYSGHKTATSYSGPHDEPPTPLSRRAVLALPFAATPMLCPSRATAFLPTFPDTPLRSSIDVAAEARFMIKQRDGRSTLTPAEEEVLRAPVTQRTLLRYGNNKVLLRDSMIAAADAARAAEQAQLEAVTRGAPQRGTP</sequence>
<name>A0A7S1ISV3_9EUGL</name>
<dbReference type="AlphaFoldDB" id="A0A7S1ISV3"/>
<proteinExistence type="predicted"/>
<protein>
    <submittedName>
        <fullName evidence="1">Uncharacterized protein</fullName>
    </submittedName>
</protein>
<accession>A0A7S1ISV3</accession>
<reference evidence="1" key="1">
    <citation type="submission" date="2021-01" db="EMBL/GenBank/DDBJ databases">
        <authorList>
            <person name="Corre E."/>
            <person name="Pelletier E."/>
            <person name="Niang G."/>
            <person name="Scheremetjew M."/>
            <person name="Finn R."/>
            <person name="Kale V."/>
            <person name="Holt S."/>
            <person name="Cochrane G."/>
            <person name="Meng A."/>
            <person name="Brown T."/>
            <person name="Cohen L."/>
        </authorList>
    </citation>
    <scope>NUCLEOTIDE SEQUENCE</scope>
    <source>
        <strain evidence="1">NIES-381</strain>
    </source>
</reference>
<organism evidence="1">
    <name type="scientific">Eutreptiella gymnastica</name>
    <dbReference type="NCBI Taxonomy" id="73025"/>
    <lineage>
        <taxon>Eukaryota</taxon>
        <taxon>Discoba</taxon>
        <taxon>Euglenozoa</taxon>
        <taxon>Euglenida</taxon>
        <taxon>Spirocuta</taxon>
        <taxon>Euglenophyceae</taxon>
        <taxon>Eutreptiales</taxon>
        <taxon>Eutreptiaceae</taxon>
        <taxon>Eutreptiella</taxon>
    </lineage>
</organism>